<keyword evidence="2" id="KW-1133">Transmembrane helix</keyword>
<evidence type="ECO:0000256" key="2">
    <source>
        <dbReference type="SAM" id="Phobius"/>
    </source>
</evidence>
<evidence type="ECO:0008006" key="5">
    <source>
        <dbReference type="Google" id="ProtNLM"/>
    </source>
</evidence>
<dbReference type="PANTHER" id="PTHR20963:SF24">
    <property type="entry name" value="3-PHYTASE B"/>
    <property type="match status" value="1"/>
</dbReference>
<comment type="caution">
    <text evidence="3">The sequence shown here is derived from an EMBL/GenBank/DDBJ whole genome shotgun (WGS) entry which is preliminary data.</text>
</comment>
<dbReference type="GO" id="GO:0003993">
    <property type="term" value="F:acid phosphatase activity"/>
    <property type="evidence" value="ECO:0007669"/>
    <property type="project" value="TreeGrafter"/>
</dbReference>
<evidence type="ECO:0000313" key="3">
    <source>
        <dbReference type="EMBL" id="KAF5353129.1"/>
    </source>
</evidence>
<dbReference type="OrthoDB" id="6509975at2759"/>
<dbReference type="Pfam" id="PF00328">
    <property type="entry name" value="His_Phos_2"/>
    <property type="match status" value="1"/>
</dbReference>
<keyword evidence="4" id="KW-1185">Reference proteome</keyword>
<dbReference type="InterPro" id="IPR033379">
    <property type="entry name" value="Acid_Pase_AS"/>
</dbReference>
<reference evidence="3 4" key="1">
    <citation type="journal article" date="2020" name="ISME J.">
        <title>Uncovering the hidden diversity of litter-decomposition mechanisms in mushroom-forming fungi.</title>
        <authorList>
            <person name="Floudas D."/>
            <person name="Bentzer J."/>
            <person name="Ahren D."/>
            <person name="Johansson T."/>
            <person name="Persson P."/>
            <person name="Tunlid A."/>
        </authorList>
    </citation>
    <scope>NUCLEOTIDE SEQUENCE [LARGE SCALE GENOMIC DNA]</scope>
    <source>
        <strain evidence="3 4">CBS 291.85</strain>
    </source>
</reference>
<dbReference type="AlphaFoldDB" id="A0A8H5FY05"/>
<keyword evidence="2" id="KW-0812">Transmembrane</keyword>
<accession>A0A8H5FY05</accession>
<evidence type="ECO:0000313" key="4">
    <source>
        <dbReference type="Proteomes" id="UP000559256"/>
    </source>
</evidence>
<organism evidence="3 4">
    <name type="scientific">Tetrapyrgos nigripes</name>
    <dbReference type="NCBI Taxonomy" id="182062"/>
    <lineage>
        <taxon>Eukaryota</taxon>
        <taxon>Fungi</taxon>
        <taxon>Dikarya</taxon>
        <taxon>Basidiomycota</taxon>
        <taxon>Agaricomycotina</taxon>
        <taxon>Agaricomycetes</taxon>
        <taxon>Agaricomycetidae</taxon>
        <taxon>Agaricales</taxon>
        <taxon>Marasmiineae</taxon>
        <taxon>Marasmiaceae</taxon>
        <taxon>Tetrapyrgos</taxon>
    </lineage>
</organism>
<name>A0A8H5FY05_9AGAR</name>
<sequence>MIENQQLSFSEANCMACFEGTNEKQRSTGRRVCVALKYLLCLTLVTLLWTGYGRALGIGLKNSLELGVSGEVTTGDRHKTFVTQRSWAQYSPYFPVEEYKPPPSGCIVDQVNILQRHGARFPTSGASSNIISAINKLKAVQNSFSDPNMLFIRSYKYDLGQNDLVELGAKQSSDSGTEVFNRYSHLVSRRNLPFVRSDSSERVVLSALNWTEGFSIASNFVYQPPLSVMIPQDSNNTLDDHMCPAAGKPDEEDYVWLSKFALEIQRRLEVAAPGSNLNLYEVYALGTLCAFDSVAHSATSPIILSPWCSLFNQTDFENLEYAGDLDKYYGTGYGQPLGAVQGVGYTNELLARLMDQPVRDHTQTNSTLDRNEETFPLGRGIYIDFSHDNQMIAIYSAIGLFPQPVPLDTTPDQNIPDPKRTWKVGEMVVGSAFESSILEEEKRFTTKIREDFGK</sequence>
<dbReference type="PROSITE" id="PS00616">
    <property type="entry name" value="HIS_ACID_PHOSPHAT_1"/>
    <property type="match status" value="1"/>
</dbReference>
<dbReference type="SUPFAM" id="SSF53254">
    <property type="entry name" value="Phosphoglycerate mutase-like"/>
    <property type="match status" value="1"/>
</dbReference>
<gene>
    <name evidence="3" type="ORF">D9758_008805</name>
</gene>
<dbReference type="EMBL" id="JAACJM010000064">
    <property type="protein sequence ID" value="KAF5353129.1"/>
    <property type="molecule type" value="Genomic_DNA"/>
</dbReference>
<dbReference type="CDD" id="cd07061">
    <property type="entry name" value="HP_HAP_like"/>
    <property type="match status" value="1"/>
</dbReference>
<keyword evidence="2" id="KW-0472">Membrane</keyword>
<dbReference type="PANTHER" id="PTHR20963">
    <property type="entry name" value="MULTIPLE INOSITOL POLYPHOSPHATE PHOSPHATASE-RELATED"/>
    <property type="match status" value="1"/>
</dbReference>
<feature type="transmembrane region" description="Helical" evidence="2">
    <location>
        <begin position="34"/>
        <end position="52"/>
    </location>
</feature>
<dbReference type="Gene3D" id="3.40.50.1240">
    <property type="entry name" value="Phosphoglycerate mutase-like"/>
    <property type="match status" value="1"/>
</dbReference>
<protein>
    <recommendedName>
        <fullName evidence="5">3-phytase</fullName>
    </recommendedName>
</protein>
<dbReference type="Proteomes" id="UP000559256">
    <property type="component" value="Unassembled WGS sequence"/>
</dbReference>
<dbReference type="InterPro" id="IPR000560">
    <property type="entry name" value="His_Pase_clade-2"/>
</dbReference>
<evidence type="ECO:0000256" key="1">
    <source>
        <dbReference type="ARBA" id="ARBA00022801"/>
    </source>
</evidence>
<proteinExistence type="predicted"/>
<dbReference type="InterPro" id="IPR029033">
    <property type="entry name" value="His_PPase_superfam"/>
</dbReference>
<keyword evidence="1" id="KW-0378">Hydrolase</keyword>
<dbReference type="PROSITE" id="PS00778">
    <property type="entry name" value="HIS_ACID_PHOSPHAT_2"/>
    <property type="match status" value="1"/>
</dbReference>